<gene>
    <name evidence="2" type="ORF">SNEC2469_LOCUS21538</name>
</gene>
<reference evidence="2" key="1">
    <citation type="submission" date="2021-02" db="EMBL/GenBank/DDBJ databases">
        <authorList>
            <person name="Dougan E. K."/>
            <person name="Rhodes N."/>
            <person name="Thang M."/>
            <person name="Chan C."/>
        </authorList>
    </citation>
    <scope>NUCLEOTIDE SEQUENCE</scope>
</reference>
<evidence type="ECO:0000256" key="1">
    <source>
        <dbReference type="SAM" id="SignalP"/>
    </source>
</evidence>
<protein>
    <recommendedName>
        <fullName evidence="4">Nucleotide-diphospho-sugar transferase domain-containing protein</fullName>
    </recommendedName>
</protein>
<evidence type="ECO:0008006" key="4">
    <source>
        <dbReference type="Google" id="ProtNLM"/>
    </source>
</evidence>
<name>A0A812XS42_9DINO</name>
<organism evidence="2 3">
    <name type="scientific">Symbiodinium necroappetens</name>
    <dbReference type="NCBI Taxonomy" id="1628268"/>
    <lineage>
        <taxon>Eukaryota</taxon>
        <taxon>Sar</taxon>
        <taxon>Alveolata</taxon>
        <taxon>Dinophyceae</taxon>
        <taxon>Suessiales</taxon>
        <taxon>Symbiodiniaceae</taxon>
        <taxon>Symbiodinium</taxon>
    </lineage>
</organism>
<dbReference type="OrthoDB" id="408314at2759"/>
<dbReference type="AlphaFoldDB" id="A0A812XS42"/>
<dbReference type="Proteomes" id="UP000601435">
    <property type="component" value="Unassembled WGS sequence"/>
</dbReference>
<feature type="signal peptide" evidence="1">
    <location>
        <begin position="1"/>
        <end position="16"/>
    </location>
</feature>
<sequence>MWDASFWCFLILAAKAQDPEKLLPDYDCIRPSREAPLLDWAEWLQALQRPRGEGWLAVSSLPLSLLTDESNRQRAIKECPLGLLMADILQMLACFDKLHACSDTFERLVRDGMAFFGLRVLMGTRWPIYESLHSDVWDRIAEEDRGETDLACEDPEKRILNWGAFKRLFTLQDWYQPAVDVAYGPELEKMWREAALECPLGFATANLIKAMLCSHTESICFRAHETMLGAVLQDIPLQRVAASGWPLLHLLGHVSRVVRRHRFQLDFAPNELLSRPSPTYPREDLEAEASLSMQDLQALTALVLRDSADDAAARFGYKTSIRLRLIYATMAHGPRFSPYVSRFIGRATALGIGAQLVVFCLDEEALAECRNVKGNCVRGTPSILNKFTLPLVLLQHDFDVMWLDLDVFLFQSPTLPLIRQLRENSELELLISGSFAVDCICSGRLTESSLSGTHGRVTQYRYCFVPCSGVRTILEASLQIVPTPGGALMQHAEDVVQITKVWMYEHPYEHDQKAFSAFLRAGERVAFESELPVAPERVPRWDFLDPETEFVSARHVDVAGWTGDADKIIAFHLLHGDSDDADASRQFAARHGLGIGYEPLLDLFFNRTDFPELYKTPVLPHRLSSELRDALWRSRWPTPRPNSPARCNETVPMRF</sequence>
<comment type="caution">
    <text evidence="2">The sequence shown here is derived from an EMBL/GenBank/DDBJ whole genome shotgun (WGS) entry which is preliminary data.</text>
</comment>
<feature type="chain" id="PRO_5032695382" description="Nucleotide-diphospho-sugar transferase domain-containing protein" evidence="1">
    <location>
        <begin position="17"/>
        <end position="655"/>
    </location>
</feature>
<proteinExistence type="predicted"/>
<accession>A0A812XS42</accession>
<keyword evidence="3" id="KW-1185">Reference proteome</keyword>
<keyword evidence="1" id="KW-0732">Signal</keyword>
<evidence type="ECO:0000313" key="3">
    <source>
        <dbReference type="Proteomes" id="UP000601435"/>
    </source>
</evidence>
<evidence type="ECO:0000313" key="2">
    <source>
        <dbReference type="EMBL" id="CAE7744161.1"/>
    </source>
</evidence>
<dbReference type="EMBL" id="CAJNJA010038176">
    <property type="protein sequence ID" value="CAE7744161.1"/>
    <property type="molecule type" value="Genomic_DNA"/>
</dbReference>